<dbReference type="PIRSF" id="PIRSF017209">
    <property type="entry name" value="Memb_At2g17000_prd"/>
    <property type="match status" value="1"/>
</dbReference>
<dbReference type="SUPFAM" id="SSF50182">
    <property type="entry name" value="Sm-like ribonucleoproteins"/>
    <property type="match status" value="1"/>
</dbReference>
<keyword evidence="4 11" id="KW-0812">Transmembrane</keyword>
<evidence type="ECO:0000256" key="1">
    <source>
        <dbReference type="ARBA" id="ARBA00004141"/>
    </source>
</evidence>
<feature type="domain" description="Mechanosensitive ion channel MscS" evidence="12">
    <location>
        <begin position="604"/>
        <end position="660"/>
    </location>
</feature>
<dbReference type="Proteomes" id="UP000436088">
    <property type="component" value="Unassembled WGS sequence"/>
</dbReference>
<evidence type="ECO:0000256" key="6">
    <source>
        <dbReference type="ARBA" id="ARBA00023065"/>
    </source>
</evidence>
<keyword evidence="14" id="KW-1185">Reference proteome</keyword>
<evidence type="ECO:0000313" key="14">
    <source>
        <dbReference type="Proteomes" id="UP000436088"/>
    </source>
</evidence>
<feature type="transmembrane region" description="Helical" evidence="11">
    <location>
        <begin position="268"/>
        <end position="285"/>
    </location>
</feature>
<evidence type="ECO:0000256" key="7">
    <source>
        <dbReference type="ARBA" id="ARBA00023136"/>
    </source>
</evidence>
<dbReference type="GO" id="GO:0006820">
    <property type="term" value="P:monoatomic anion transport"/>
    <property type="evidence" value="ECO:0007669"/>
    <property type="project" value="TreeGrafter"/>
</dbReference>
<evidence type="ECO:0000256" key="11">
    <source>
        <dbReference type="SAM" id="Phobius"/>
    </source>
</evidence>
<keyword evidence="6" id="KW-0406">Ion transport</keyword>
<dbReference type="AlphaFoldDB" id="A0A6A3D315"/>
<feature type="transmembrane region" description="Helical" evidence="11">
    <location>
        <begin position="187"/>
        <end position="206"/>
    </location>
</feature>
<feature type="compositionally biased region" description="Polar residues" evidence="10">
    <location>
        <begin position="10"/>
        <end position="21"/>
    </location>
</feature>
<feature type="transmembrane region" description="Helical" evidence="11">
    <location>
        <begin position="585"/>
        <end position="608"/>
    </location>
</feature>
<evidence type="ECO:0000256" key="8">
    <source>
        <dbReference type="ARBA" id="ARBA00023303"/>
    </source>
</evidence>
<dbReference type="InterPro" id="IPR023408">
    <property type="entry name" value="MscS_beta-dom_sf"/>
</dbReference>
<keyword evidence="3" id="KW-0813">Transport</keyword>
<evidence type="ECO:0000256" key="9">
    <source>
        <dbReference type="PIRNR" id="PIRNR017209"/>
    </source>
</evidence>
<feature type="compositionally biased region" description="Polar residues" evidence="10">
    <location>
        <begin position="64"/>
        <end position="77"/>
    </location>
</feature>
<keyword evidence="7 9" id="KW-0472">Membrane</keyword>
<name>A0A6A3D315_HIBSY</name>
<proteinExistence type="inferred from homology"/>
<comment type="caution">
    <text evidence="13">The sequence shown here is derived from an EMBL/GenBank/DDBJ whole genome shotgun (WGS) entry which is preliminary data.</text>
</comment>
<sequence length="787" mass="90518">MEPLRKSLRSYCSNAKQQQGPEEQPLLIHSNNSDTVESVDAREQSEGEVVVNIDSNDAAAARENGNTSKVRQPSGSSKKSKVSFHEVLTEAVRQKGKDLPGQSEARQWSFGSGVGQFSRCDSKDYLRQNSWRQLVNKTKSRLLDPVENRYGRSYSEEEEFNENNHDEEDMEDNPDEYKALKFSALTILQWLSLVLIIAALVCSVLIPGLKRLMLWDLHLWKWEIMVLALICGRLVSGWGIRLVVIFIERNFLLRKRVLYFVYGLRRPVQNSLWLGLVLLVWHWIFDDKVQKETNSKVLPYVTKIIICFLVATLIWLVKTLLVKVLASSFHVNTFFDRIQEALFNQYVIEMLSGPPFFDINSIEQEEEDNVTENEESQRTEAEVGSGKQQKTSVVENDPRTQRRISKRKVDGIQLDHLRKLNQKNISAWNMRRMINMVSGGHLTTLDEQILHSEKDDESSVQITSECQANEASKKIFQNVAKPDSQYIYLTDIMRFMGRDEALKALNLFGAGTEEEGISRASLNNWLVNAFRDRKALTLSLNDTKTAVDELHNMLNIVVAIIIVIIWLMILGIPVAHFLVFVSSQLLLVVFIFGNTCKTVFEAIIFLFIMHPFDVGDRCEVDGMQMVVEEMNILSTVFLRHDGQKLVYPNSVLSTKPIGNFYRSPDMVETIEFCIHVSTPSEKIANMKKRITGYIESREHHWHCNPLVVVTDVEEMNKLKISVASKHRMNYQNMSERWVRRGNLLEEMIKILKELDIEYRLLPMDVNVRNMPTLVSHRLPSNWSACSN</sequence>
<comment type="similarity">
    <text evidence="2 9">Belongs to the MscS (TC 1.A.23) family.</text>
</comment>
<feature type="region of interest" description="Disordered" evidence="10">
    <location>
        <begin position="367"/>
        <end position="400"/>
    </location>
</feature>
<evidence type="ECO:0000259" key="12">
    <source>
        <dbReference type="Pfam" id="PF00924"/>
    </source>
</evidence>
<protein>
    <recommendedName>
        <fullName evidence="9">Mechanosensitive ion channel protein</fullName>
    </recommendedName>
</protein>
<dbReference type="OrthoDB" id="544685at2759"/>
<feature type="transmembrane region" description="Helical" evidence="11">
    <location>
        <begin position="226"/>
        <end position="247"/>
    </location>
</feature>
<dbReference type="FunFam" id="2.30.30.60:FF:000003">
    <property type="entry name" value="Predicted mechanosensitive ion channel"/>
    <property type="match status" value="1"/>
</dbReference>
<feature type="transmembrane region" description="Helical" evidence="11">
    <location>
        <begin position="554"/>
        <end position="579"/>
    </location>
</feature>
<dbReference type="Gene3D" id="2.30.30.60">
    <property type="match status" value="1"/>
</dbReference>
<accession>A0A6A3D315</accession>
<dbReference type="GO" id="GO:0050982">
    <property type="term" value="P:detection of mechanical stimulus"/>
    <property type="evidence" value="ECO:0007669"/>
    <property type="project" value="UniProtKB-ARBA"/>
</dbReference>
<dbReference type="GO" id="GO:0008381">
    <property type="term" value="F:mechanosensitive monoatomic ion channel activity"/>
    <property type="evidence" value="ECO:0007669"/>
    <property type="project" value="TreeGrafter"/>
</dbReference>
<feature type="region of interest" description="Disordered" evidence="10">
    <location>
        <begin position="1"/>
        <end position="83"/>
    </location>
</feature>
<dbReference type="Pfam" id="PF00924">
    <property type="entry name" value="MS_channel_2nd"/>
    <property type="match status" value="1"/>
</dbReference>
<gene>
    <name evidence="13" type="ORF">F3Y22_tig00000132pilonHSYRG00077</name>
</gene>
<evidence type="ECO:0000256" key="2">
    <source>
        <dbReference type="ARBA" id="ARBA00008017"/>
    </source>
</evidence>
<dbReference type="GO" id="GO:0005886">
    <property type="term" value="C:plasma membrane"/>
    <property type="evidence" value="ECO:0007669"/>
    <property type="project" value="UniProtKB-UniRule"/>
</dbReference>
<dbReference type="InterPro" id="IPR010920">
    <property type="entry name" value="LSM_dom_sf"/>
</dbReference>
<dbReference type="InterPro" id="IPR006685">
    <property type="entry name" value="MscS_channel_2nd"/>
</dbReference>
<evidence type="ECO:0000256" key="3">
    <source>
        <dbReference type="ARBA" id="ARBA00022448"/>
    </source>
</evidence>
<dbReference type="InterPro" id="IPR016688">
    <property type="entry name" value="MscS-like_plants/fungi"/>
</dbReference>
<organism evidence="13 14">
    <name type="scientific">Hibiscus syriacus</name>
    <name type="common">Rose of Sharon</name>
    <dbReference type="NCBI Taxonomy" id="106335"/>
    <lineage>
        <taxon>Eukaryota</taxon>
        <taxon>Viridiplantae</taxon>
        <taxon>Streptophyta</taxon>
        <taxon>Embryophyta</taxon>
        <taxon>Tracheophyta</taxon>
        <taxon>Spermatophyta</taxon>
        <taxon>Magnoliopsida</taxon>
        <taxon>eudicotyledons</taxon>
        <taxon>Gunneridae</taxon>
        <taxon>Pentapetalae</taxon>
        <taxon>rosids</taxon>
        <taxon>malvids</taxon>
        <taxon>Malvales</taxon>
        <taxon>Malvaceae</taxon>
        <taxon>Malvoideae</taxon>
        <taxon>Hibiscus</taxon>
    </lineage>
</organism>
<evidence type="ECO:0000256" key="5">
    <source>
        <dbReference type="ARBA" id="ARBA00022989"/>
    </source>
</evidence>
<keyword evidence="8" id="KW-0407">Ion channel</keyword>
<dbReference type="EMBL" id="VEPZ02000013">
    <property type="protein sequence ID" value="KAE8736175.1"/>
    <property type="molecule type" value="Genomic_DNA"/>
</dbReference>
<keyword evidence="5 11" id="KW-1133">Transmembrane helix</keyword>
<evidence type="ECO:0000256" key="4">
    <source>
        <dbReference type="ARBA" id="ARBA00022692"/>
    </source>
</evidence>
<evidence type="ECO:0000256" key="10">
    <source>
        <dbReference type="SAM" id="MobiDB-lite"/>
    </source>
</evidence>
<reference evidence="13" key="1">
    <citation type="submission" date="2019-09" db="EMBL/GenBank/DDBJ databases">
        <title>Draft genome information of white flower Hibiscus syriacus.</title>
        <authorList>
            <person name="Kim Y.-M."/>
        </authorList>
    </citation>
    <scope>NUCLEOTIDE SEQUENCE [LARGE SCALE GENOMIC DNA]</scope>
    <source>
        <strain evidence="13">YM2019G1</strain>
    </source>
</reference>
<dbReference type="PANTHER" id="PTHR31618:SF8">
    <property type="entry name" value="MECHANOSENSITIVE ION CHANNEL PROTEIN"/>
    <property type="match status" value="1"/>
</dbReference>
<evidence type="ECO:0000313" key="13">
    <source>
        <dbReference type="EMBL" id="KAE8736175.1"/>
    </source>
</evidence>
<feature type="transmembrane region" description="Helical" evidence="11">
    <location>
        <begin position="297"/>
        <end position="317"/>
    </location>
</feature>
<dbReference type="PANTHER" id="PTHR31618">
    <property type="entry name" value="MECHANOSENSITIVE ION CHANNEL PROTEIN 5"/>
    <property type="match status" value="1"/>
</dbReference>
<comment type="subcellular location">
    <subcellularLocation>
        <location evidence="1">Membrane</location>
        <topology evidence="1">Multi-pass membrane protein</topology>
    </subcellularLocation>
</comment>